<feature type="transmembrane region" description="Helical" evidence="6">
    <location>
        <begin position="26"/>
        <end position="47"/>
    </location>
</feature>
<accession>A0A919MYY9</accession>
<evidence type="ECO:0000259" key="7">
    <source>
        <dbReference type="PROSITE" id="PS51012"/>
    </source>
</evidence>
<dbReference type="GO" id="GO:0043190">
    <property type="term" value="C:ATP-binding cassette (ABC) transporter complex"/>
    <property type="evidence" value="ECO:0007669"/>
    <property type="project" value="InterPro"/>
</dbReference>
<evidence type="ECO:0000256" key="1">
    <source>
        <dbReference type="ARBA" id="ARBA00004141"/>
    </source>
</evidence>
<keyword evidence="9" id="KW-1185">Reference proteome</keyword>
<comment type="subcellular location">
    <subcellularLocation>
        <location evidence="6">Cell membrane</location>
        <topology evidence="6">Multi-pass membrane protein</topology>
    </subcellularLocation>
    <subcellularLocation>
        <location evidence="1">Membrane</location>
        <topology evidence="1">Multi-pass membrane protein</topology>
    </subcellularLocation>
</comment>
<dbReference type="InterPro" id="IPR000412">
    <property type="entry name" value="ABC_2_transport"/>
</dbReference>
<dbReference type="PANTHER" id="PTHR43229">
    <property type="entry name" value="NODULATION PROTEIN J"/>
    <property type="match status" value="1"/>
</dbReference>
<feature type="transmembrane region" description="Helical" evidence="6">
    <location>
        <begin position="173"/>
        <end position="191"/>
    </location>
</feature>
<comment type="similarity">
    <text evidence="6">Belongs to the ABC-2 integral membrane protein family.</text>
</comment>
<dbReference type="GO" id="GO:0046677">
    <property type="term" value="P:response to antibiotic"/>
    <property type="evidence" value="ECO:0007669"/>
    <property type="project" value="UniProtKB-KW"/>
</dbReference>
<dbReference type="AlphaFoldDB" id="A0A919MYY9"/>
<keyword evidence="4 6" id="KW-0472">Membrane</keyword>
<dbReference type="GO" id="GO:0140359">
    <property type="term" value="F:ABC-type transporter activity"/>
    <property type="evidence" value="ECO:0007669"/>
    <property type="project" value="InterPro"/>
</dbReference>
<name>A0A919MYY9_9ACTN</name>
<dbReference type="InterPro" id="IPR051784">
    <property type="entry name" value="Nod_factor_ABC_transporter"/>
</dbReference>
<feature type="transmembrane region" description="Helical" evidence="6">
    <location>
        <begin position="235"/>
        <end position="255"/>
    </location>
</feature>
<keyword evidence="3 6" id="KW-1133">Transmembrane helix</keyword>
<keyword evidence="6" id="KW-1003">Cell membrane</keyword>
<evidence type="ECO:0000256" key="6">
    <source>
        <dbReference type="RuleBase" id="RU361157"/>
    </source>
</evidence>
<evidence type="ECO:0000256" key="5">
    <source>
        <dbReference type="ARBA" id="ARBA00023251"/>
    </source>
</evidence>
<gene>
    <name evidence="8" type="ORF">Ari01nite_05920</name>
</gene>
<feature type="transmembrane region" description="Helical" evidence="6">
    <location>
        <begin position="117"/>
        <end position="136"/>
    </location>
</feature>
<keyword evidence="2 6" id="KW-0812">Transmembrane</keyword>
<evidence type="ECO:0000313" key="8">
    <source>
        <dbReference type="EMBL" id="GIE93127.1"/>
    </source>
</evidence>
<dbReference type="EMBL" id="BOMV01000005">
    <property type="protein sequence ID" value="GIE93127.1"/>
    <property type="molecule type" value="Genomic_DNA"/>
</dbReference>
<dbReference type="Proteomes" id="UP000636960">
    <property type="component" value="Unassembled WGS sequence"/>
</dbReference>
<dbReference type="Pfam" id="PF01061">
    <property type="entry name" value="ABC2_membrane"/>
    <property type="match status" value="1"/>
</dbReference>
<feature type="domain" description="ABC transmembrane type-2" evidence="7">
    <location>
        <begin position="27"/>
        <end position="261"/>
    </location>
</feature>
<evidence type="ECO:0000256" key="4">
    <source>
        <dbReference type="ARBA" id="ARBA00023136"/>
    </source>
</evidence>
<sequence length="262" mass="28388">MTAIYWLAADSWTLTRRALLHWANQPGALVVGLLFPVMVLLMFGYLFGGAMVVPGGGDYREFLVPGIFTLTVAFGLEATYTAVSTDAARGVTDRFRTMPISSAAVVTGRSLADMLNATVSLLVLVACGLAIGWRWHHGLADALAAAGLLLLLRFALLWLGIWLALVSRSPETLMALQILVWPLGFLSNVFVPPDTMPGWLGTIADWNPLSATAAATRELFGNPGWSGTSWPAEHATLLAVVWPLLFLAVFVPLSIRRYRHLT</sequence>
<dbReference type="InterPro" id="IPR013525">
    <property type="entry name" value="ABC2_TM"/>
</dbReference>
<feature type="transmembrane region" description="Helical" evidence="6">
    <location>
        <begin position="142"/>
        <end position="166"/>
    </location>
</feature>
<dbReference type="PIRSF" id="PIRSF006648">
    <property type="entry name" value="DrrB"/>
    <property type="match status" value="1"/>
</dbReference>
<dbReference type="RefSeq" id="WP_203778968.1">
    <property type="nucleotide sequence ID" value="NZ_BOMV01000005.1"/>
</dbReference>
<dbReference type="PROSITE" id="PS51012">
    <property type="entry name" value="ABC_TM2"/>
    <property type="match status" value="1"/>
</dbReference>
<evidence type="ECO:0000313" key="9">
    <source>
        <dbReference type="Proteomes" id="UP000636960"/>
    </source>
</evidence>
<comment type="caution">
    <text evidence="8">The sequence shown here is derived from an EMBL/GenBank/DDBJ whole genome shotgun (WGS) entry which is preliminary data.</text>
</comment>
<evidence type="ECO:0000256" key="3">
    <source>
        <dbReference type="ARBA" id="ARBA00022989"/>
    </source>
</evidence>
<dbReference type="PANTHER" id="PTHR43229:SF2">
    <property type="entry name" value="NODULATION PROTEIN J"/>
    <property type="match status" value="1"/>
</dbReference>
<feature type="transmembrane region" description="Helical" evidence="6">
    <location>
        <begin position="67"/>
        <end position="88"/>
    </location>
</feature>
<reference evidence="8" key="1">
    <citation type="submission" date="2021-01" db="EMBL/GenBank/DDBJ databases">
        <title>Whole genome shotgun sequence of Actinoplanes rishiriensis NBRC 108556.</title>
        <authorList>
            <person name="Komaki H."/>
            <person name="Tamura T."/>
        </authorList>
    </citation>
    <scope>NUCLEOTIDE SEQUENCE</scope>
    <source>
        <strain evidence="8">NBRC 108556</strain>
    </source>
</reference>
<proteinExistence type="inferred from homology"/>
<dbReference type="InterPro" id="IPR047817">
    <property type="entry name" value="ABC2_TM_bact-type"/>
</dbReference>
<keyword evidence="5" id="KW-0046">Antibiotic resistance</keyword>
<keyword evidence="6" id="KW-0813">Transport</keyword>
<evidence type="ECO:0000256" key="2">
    <source>
        <dbReference type="ARBA" id="ARBA00022692"/>
    </source>
</evidence>
<protein>
    <recommendedName>
        <fullName evidence="6">Transport permease protein</fullName>
    </recommendedName>
</protein>
<organism evidence="8 9">
    <name type="scientific">Paractinoplanes rishiriensis</name>
    <dbReference type="NCBI Taxonomy" id="1050105"/>
    <lineage>
        <taxon>Bacteria</taxon>
        <taxon>Bacillati</taxon>
        <taxon>Actinomycetota</taxon>
        <taxon>Actinomycetes</taxon>
        <taxon>Micromonosporales</taxon>
        <taxon>Micromonosporaceae</taxon>
        <taxon>Paractinoplanes</taxon>
    </lineage>
</organism>